<sequence>MRVLLSHNNFDIAGGAEVFYHEVGRVLKAQGHQVAYLSAMNNAIETEWRSYFPSVAAYSTGGVLAKAINFPRMIYNRRAKESMARLIEDFNPDIIHAFAIYVQLTPAILDAAREAGVPVVLSCNDYKHICPNYKLYHHGRVCEDCKEGSFYRAIINNCCHGSIAYSVASAMEAYAHNWMNIYRKNVHTFLFASEFMAHRTEEFWGKESFRWKMLRNPFDITKNSLRGPLGDYALYFGRLIDEKGVDVLLEAAARFRELPVVIIGEGPDRESLESRAAELGLTNVSFLGPKWGDDLSGWLSCCRFVVVPSRWHENFPYVIFQAFAAGKPVIGSNRGGIPELIDHGARGFVYEASSPEALATAMRKLGNGKDDVVKDMGRRARSYVEEEFNDKRFYERLMGIYEGVLR</sequence>
<protein>
    <submittedName>
        <fullName evidence="3">Glycosyl transferase</fullName>
    </submittedName>
</protein>
<keyword evidence="3" id="KW-0808">Transferase</keyword>
<dbReference type="AlphaFoldDB" id="A0A915XKA7"/>
<dbReference type="PANTHER" id="PTHR45947:SF13">
    <property type="entry name" value="TRANSFERASE"/>
    <property type="match status" value="1"/>
</dbReference>
<evidence type="ECO:0000313" key="3">
    <source>
        <dbReference type="EMBL" id="BCO09747.1"/>
    </source>
</evidence>
<dbReference type="Pfam" id="PF13439">
    <property type="entry name" value="Glyco_transf_4"/>
    <property type="match status" value="1"/>
</dbReference>
<feature type="domain" description="Glycosyltransferase subfamily 4-like N-terminal" evidence="2">
    <location>
        <begin position="14"/>
        <end position="220"/>
    </location>
</feature>
<dbReference type="EMBL" id="AP024233">
    <property type="protein sequence ID" value="BCO09747.1"/>
    <property type="molecule type" value="Genomic_DNA"/>
</dbReference>
<dbReference type="Proteomes" id="UP001063350">
    <property type="component" value="Chromosome"/>
</dbReference>
<evidence type="ECO:0000259" key="2">
    <source>
        <dbReference type="Pfam" id="PF13439"/>
    </source>
</evidence>
<dbReference type="InterPro" id="IPR001296">
    <property type="entry name" value="Glyco_trans_1"/>
</dbReference>
<dbReference type="SUPFAM" id="SSF53756">
    <property type="entry name" value="UDP-Glycosyltransferase/glycogen phosphorylase"/>
    <property type="match status" value="1"/>
</dbReference>
<dbReference type="GO" id="GO:0016757">
    <property type="term" value="F:glycosyltransferase activity"/>
    <property type="evidence" value="ECO:0007669"/>
    <property type="project" value="InterPro"/>
</dbReference>
<dbReference type="InterPro" id="IPR050194">
    <property type="entry name" value="Glycosyltransferase_grp1"/>
</dbReference>
<dbReference type="InterPro" id="IPR028098">
    <property type="entry name" value="Glyco_trans_4-like_N"/>
</dbReference>
<reference evidence="3" key="1">
    <citation type="submission" date="2020-12" db="EMBL/GenBank/DDBJ databases">
        <title>Desulfobium dissulfuricans gen. nov., sp. nov., a novel mesophilic, sulfate-reducing bacterium isolated from a deep-sea hydrothermal vent.</title>
        <authorList>
            <person name="Hashimoto Y."/>
            <person name="Tame A."/>
            <person name="Sawayama S."/>
            <person name="Miyazaki J."/>
            <person name="Takai K."/>
            <person name="Nakagawa S."/>
        </authorList>
    </citation>
    <scope>NUCLEOTIDE SEQUENCE</scope>
    <source>
        <strain evidence="3">GF1</strain>
    </source>
</reference>
<evidence type="ECO:0000313" key="4">
    <source>
        <dbReference type="Proteomes" id="UP001063350"/>
    </source>
</evidence>
<evidence type="ECO:0000259" key="1">
    <source>
        <dbReference type="Pfam" id="PF00534"/>
    </source>
</evidence>
<gene>
    <name evidence="3" type="ORF">GF1_21230</name>
</gene>
<feature type="domain" description="Glycosyl transferase family 1" evidence="1">
    <location>
        <begin position="232"/>
        <end position="381"/>
    </location>
</feature>
<dbReference type="PANTHER" id="PTHR45947">
    <property type="entry name" value="SULFOQUINOVOSYL TRANSFERASE SQD2"/>
    <property type="match status" value="1"/>
</dbReference>
<dbReference type="Pfam" id="PF00534">
    <property type="entry name" value="Glycos_transf_1"/>
    <property type="match status" value="1"/>
</dbReference>
<dbReference type="Gene3D" id="3.40.50.2000">
    <property type="entry name" value="Glycogen Phosphorylase B"/>
    <property type="match status" value="2"/>
</dbReference>
<accession>A0A915XKA7</accession>
<keyword evidence="4" id="KW-1185">Reference proteome</keyword>
<proteinExistence type="predicted"/>
<organism evidence="3 4">
    <name type="scientific">Desulfolithobacter dissulfuricans</name>
    <dbReference type="NCBI Taxonomy" id="2795293"/>
    <lineage>
        <taxon>Bacteria</taxon>
        <taxon>Pseudomonadati</taxon>
        <taxon>Thermodesulfobacteriota</taxon>
        <taxon>Desulfobulbia</taxon>
        <taxon>Desulfobulbales</taxon>
        <taxon>Desulfobulbaceae</taxon>
        <taxon>Desulfolithobacter</taxon>
    </lineage>
</organism>
<dbReference type="KEGG" id="ddu:GF1_21230"/>
<name>A0A915XKA7_9BACT</name>
<dbReference type="CDD" id="cd03801">
    <property type="entry name" value="GT4_PimA-like"/>
    <property type="match status" value="1"/>
</dbReference>